<accession>A0ABX5MC07</accession>
<name>A0ABX5MC07_9BURK</name>
<sequence>MRMSIPSWAGLPAWRRPSPLPGFGLALGYTLAWLGLIVLLPISVLVLRAASGGWGHFIDAIWTPRLVASYRLTFGTALVAAAINAVLGIVVAWMLARYRFPGRRWLDALIDLPFALPTSVAGITLAFIFGPNGWIGTWFAAHGFDLAFNARGIVIALTFVGLPFVVRTLQPVIEELGTEEEEAAGLLGASRAATLRRVVWPALRPALMTGFGLAFARGVGEYGSVIFIAGNRPFVSEITSLLVVTKLEQFDFDGAASIAFVMLLASFAILFALNLLQRWLEPRSSARAHRSEKRP</sequence>
<dbReference type="CDD" id="cd06261">
    <property type="entry name" value="TM_PBP2"/>
    <property type="match status" value="1"/>
</dbReference>
<dbReference type="Proteomes" id="UP000247515">
    <property type="component" value="Unassembled WGS sequence"/>
</dbReference>
<evidence type="ECO:0000259" key="10">
    <source>
        <dbReference type="PROSITE" id="PS50928"/>
    </source>
</evidence>
<keyword evidence="7 9" id="KW-0472">Membrane</keyword>
<keyword evidence="4 9" id="KW-0812">Transmembrane</keyword>
<dbReference type="InterPro" id="IPR005667">
    <property type="entry name" value="Sulph_transpt2"/>
</dbReference>
<evidence type="ECO:0000256" key="1">
    <source>
        <dbReference type="ARBA" id="ARBA00004651"/>
    </source>
</evidence>
<dbReference type="SUPFAM" id="SSF161098">
    <property type="entry name" value="MetI-like"/>
    <property type="match status" value="1"/>
</dbReference>
<reference evidence="11 12" key="1">
    <citation type="submission" date="2018-05" db="EMBL/GenBank/DDBJ databases">
        <title>Genomic Encyclopedia of Type Strains, Phase IV (KMG-V): Genome sequencing to study the core and pangenomes of soil and plant-associated prokaryotes.</title>
        <authorList>
            <person name="Whitman W."/>
        </authorList>
    </citation>
    <scope>NUCLEOTIDE SEQUENCE [LARGE SCALE GENOMIC DNA]</scope>
    <source>
        <strain evidence="11 12">SIr-6563</strain>
    </source>
</reference>
<dbReference type="InterPro" id="IPR035906">
    <property type="entry name" value="MetI-like_sf"/>
</dbReference>
<dbReference type="InterPro" id="IPR000515">
    <property type="entry name" value="MetI-like"/>
</dbReference>
<feature type="transmembrane region" description="Helical" evidence="9">
    <location>
        <begin position="114"/>
        <end position="134"/>
    </location>
</feature>
<feature type="transmembrane region" description="Helical" evidence="9">
    <location>
        <begin position="31"/>
        <end position="51"/>
    </location>
</feature>
<dbReference type="PROSITE" id="PS50928">
    <property type="entry name" value="ABC_TM1"/>
    <property type="match status" value="1"/>
</dbReference>
<evidence type="ECO:0000313" key="12">
    <source>
        <dbReference type="Proteomes" id="UP000247515"/>
    </source>
</evidence>
<gene>
    <name evidence="11" type="ORF">C7400_14243</name>
</gene>
<comment type="caution">
    <text evidence="9">Lacks conserved residue(s) required for the propagation of feature annotation.</text>
</comment>
<evidence type="ECO:0000256" key="2">
    <source>
        <dbReference type="ARBA" id="ARBA00011779"/>
    </source>
</evidence>
<keyword evidence="3 9" id="KW-0813">Transport</keyword>
<evidence type="ECO:0000256" key="6">
    <source>
        <dbReference type="ARBA" id="ARBA00023032"/>
    </source>
</evidence>
<feature type="domain" description="ABC transmembrane type-1" evidence="10">
    <location>
        <begin position="70"/>
        <end position="273"/>
    </location>
</feature>
<dbReference type="InterPro" id="IPR011865">
    <property type="entry name" value="CysT_permease"/>
</dbReference>
<comment type="subunit">
    <text evidence="2">The complex is composed of two ATP-binding proteins (CysA), two transmembrane proteins (CysT and CysW) and a solute-binding protein (CysP).</text>
</comment>
<organism evidence="11 12">
    <name type="scientific">Paraburkholderia tropica</name>
    <dbReference type="NCBI Taxonomy" id="92647"/>
    <lineage>
        <taxon>Bacteria</taxon>
        <taxon>Pseudomonadati</taxon>
        <taxon>Pseudomonadota</taxon>
        <taxon>Betaproteobacteria</taxon>
        <taxon>Burkholderiales</taxon>
        <taxon>Burkholderiaceae</taxon>
        <taxon>Paraburkholderia</taxon>
    </lineage>
</organism>
<evidence type="ECO:0000256" key="9">
    <source>
        <dbReference type="RuleBase" id="RU366001"/>
    </source>
</evidence>
<protein>
    <recommendedName>
        <fullName evidence="9">Sulfate transport system permease protein CysT</fullName>
    </recommendedName>
</protein>
<dbReference type="NCBIfam" id="TIGR00969">
    <property type="entry name" value="3a0106s02"/>
    <property type="match status" value="1"/>
</dbReference>
<keyword evidence="12" id="KW-1185">Reference proteome</keyword>
<evidence type="ECO:0000256" key="8">
    <source>
        <dbReference type="ARBA" id="ARBA00025323"/>
    </source>
</evidence>
<comment type="function">
    <text evidence="9">Part of the ABC transporter complex (TC 3.A.1.6.1) involved in sulfate/thiosulfate import.</text>
</comment>
<feature type="transmembrane region" description="Helical" evidence="9">
    <location>
        <begin position="72"/>
        <end position="94"/>
    </location>
</feature>
<dbReference type="NCBIfam" id="TIGR02139">
    <property type="entry name" value="permease_CysT"/>
    <property type="match status" value="1"/>
</dbReference>
<evidence type="ECO:0000256" key="4">
    <source>
        <dbReference type="ARBA" id="ARBA00022692"/>
    </source>
</evidence>
<dbReference type="PANTHER" id="PTHR30406">
    <property type="entry name" value="SULFATE TRANSPORT SYSTEM PERMEASE PROTEIN"/>
    <property type="match status" value="1"/>
</dbReference>
<feature type="transmembrane region" description="Helical" evidence="9">
    <location>
        <begin position="255"/>
        <end position="276"/>
    </location>
</feature>
<dbReference type="Gene3D" id="1.10.3720.10">
    <property type="entry name" value="MetI-like"/>
    <property type="match status" value="1"/>
</dbReference>
<evidence type="ECO:0000256" key="3">
    <source>
        <dbReference type="ARBA" id="ARBA00022448"/>
    </source>
</evidence>
<comment type="function">
    <text evidence="8">Part of the ABC transporter complex CysAWTP (TC 3.A.1.6.1) involved in sulfate/thiosulfate import. Probably responsible for the translocation of the substrate across the membrane.</text>
</comment>
<proteinExistence type="inferred from homology"/>
<evidence type="ECO:0000313" key="11">
    <source>
        <dbReference type="EMBL" id="PXX05292.1"/>
    </source>
</evidence>
<dbReference type="Pfam" id="PF00528">
    <property type="entry name" value="BPD_transp_1"/>
    <property type="match status" value="1"/>
</dbReference>
<evidence type="ECO:0000256" key="7">
    <source>
        <dbReference type="ARBA" id="ARBA00023136"/>
    </source>
</evidence>
<evidence type="ECO:0000256" key="5">
    <source>
        <dbReference type="ARBA" id="ARBA00022989"/>
    </source>
</evidence>
<keyword evidence="5 9" id="KW-1133">Transmembrane helix</keyword>
<dbReference type="PANTHER" id="PTHR30406:SF8">
    <property type="entry name" value="SULFATE TRANSPORT SYSTEM PERMEASE PROTEIN CYST"/>
    <property type="match status" value="1"/>
</dbReference>
<comment type="similarity">
    <text evidence="9">Belongs to the binding-protein-dependent transport system permease family. CysTW subfamily.</text>
</comment>
<dbReference type="EMBL" id="QJJV01000042">
    <property type="protein sequence ID" value="PXX05292.1"/>
    <property type="molecule type" value="Genomic_DNA"/>
</dbReference>
<feature type="transmembrane region" description="Helical" evidence="9">
    <location>
        <begin position="146"/>
        <end position="166"/>
    </location>
</feature>
<keyword evidence="6 9" id="KW-0764">Sulfate transport</keyword>
<comment type="subcellular location">
    <subcellularLocation>
        <location evidence="1">Cell membrane</location>
        <topology evidence="1">Multi-pass membrane protein</topology>
    </subcellularLocation>
</comment>
<comment type="caution">
    <text evidence="11">The sequence shown here is derived from an EMBL/GenBank/DDBJ whole genome shotgun (WGS) entry which is preliminary data.</text>
</comment>